<feature type="region of interest" description="Disordered" evidence="1">
    <location>
        <begin position="361"/>
        <end position="473"/>
    </location>
</feature>
<feature type="compositionally biased region" description="Polar residues" evidence="1">
    <location>
        <begin position="387"/>
        <end position="421"/>
    </location>
</feature>
<dbReference type="KEGG" id="bbel:109488206"/>
<feature type="domain" description="MADF" evidence="2">
    <location>
        <begin position="162"/>
        <end position="239"/>
    </location>
</feature>
<dbReference type="Pfam" id="PF10545">
    <property type="entry name" value="MADF_DNA_bdg"/>
    <property type="match status" value="1"/>
</dbReference>
<sequence length="473" mass="54112">MHFARGRNAFQMQSDRPDWPSNVSGRDVKENAACMHNYDRLPLECSKNIVGIKRNRLVNTHRVMPPRKKVAYKVKNYTAGRGFGWGRGSTEEPAGVVEDVPPPPYSQKGILTAQSTSDSDDDLHPSEAATCKSQKKRKRELVTADFTEEQEREMVEWLQAPQQNCLFNKKHPNYIRKGVRDALWEQKARELCKTSYQLKKWYTNMRSRFGKLKQNHTGTGEEELMTARDRWILHHFQFLRPYLIVQVKKRVKAKVRATTVPAPTQSESDHHPPAAAAQSDADTSLGSRATDDTDTTWGNIAELQKQLLNKLSETKKSAMQRQKDSFADYMKEVTYTFPPPMWLRFQSEVNSLMQEYQLELHQEHPSTHAQQQDEFTSPYPPELTPGPTRQQSPSAGWRQHPTQVHRPTSVWGTHQGASLEQEQLPDRPQSAPPPTHSASKPHTQPSTSGQGKDAETQHYTVYKSTIIKEENDH</sequence>
<evidence type="ECO:0000313" key="3">
    <source>
        <dbReference type="Proteomes" id="UP000515135"/>
    </source>
</evidence>
<dbReference type="OrthoDB" id="10003966at2759"/>
<feature type="region of interest" description="Disordered" evidence="1">
    <location>
        <begin position="112"/>
        <end position="134"/>
    </location>
</feature>
<evidence type="ECO:0000313" key="4">
    <source>
        <dbReference type="RefSeq" id="XP_019647950.1"/>
    </source>
</evidence>
<gene>
    <name evidence="4" type="primary">LOC109488206</name>
</gene>
<dbReference type="RefSeq" id="XP_019647950.1">
    <property type="nucleotide sequence ID" value="XM_019792391.1"/>
</dbReference>
<dbReference type="Proteomes" id="UP000515135">
    <property type="component" value="Unplaced"/>
</dbReference>
<dbReference type="InterPro" id="IPR006578">
    <property type="entry name" value="MADF-dom"/>
</dbReference>
<feature type="compositionally biased region" description="Polar residues" evidence="1">
    <location>
        <begin position="436"/>
        <end position="450"/>
    </location>
</feature>
<evidence type="ECO:0000259" key="2">
    <source>
        <dbReference type="Pfam" id="PF10545"/>
    </source>
</evidence>
<feature type="region of interest" description="Disordered" evidence="1">
    <location>
        <begin position="260"/>
        <end position="293"/>
    </location>
</feature>
<keyword evidence="3" id="KW-1185">Reference proteome</keyword>
<name>A0A6P5A3X3_BRABE</name>
<organism evidence="3 4">
    <name type="scientific">Branchiostoma belcheri</name>
    <name type="common">Amphioxus</name>
    <dbReference type="NCBI Taxonomy" id="7741"/>
    <lineage>
        <taxon>Eukaryota</taxon>
        <taxon>Metazoa</taxon>
        <taxon>Chordata</taxon>
        <taxon>Cephalochordata</taxon>
        <taxon>Leptocardii</taxon>
        <taxon>Amphioxiformes</taxon>
        <taxon>Branchiostomatidae</taxon>
        <taxon>Branchiostoma</taxon>
    </lineage>
</organism>
<dbReference type="AlphaFoldDB" id="A0A6P5A3X3"/>
<proteinExistence type="predicted"/>
<protein>
    <submittedName>
        <fullName evidence="4">Uncharacterized protein LOC109488206</fullName>
    </submittedName>
</protein>
<reference evidence="4" key="1">
    <citation type="submission" date="2025-08" db="UniProtKB">
        <authorList>
            <consortium name="RefSeq"/>
        </authorList>
    </citation>
    <scope>IDENTIFICATION</scope>
    <source>
        <tissue evidence="4">Gonad</tissue>
    </source>
</reference>
<feature type="region of interest" description="Disordered" evidence="1">
    <location>
        <begin position="1"/>
        <end position="22"/>
    </location>
</feature>
<accession>A0A6P5A3X3</accession>
<dbReference type="GeneID" id="109488206"/>
<evidence type="ECO:0000256" key="1">
    <source>
        <dbReference type="SAM" id="MobiDB-lite"/>
    </source>
</evidence>